<dbReference type="InterPro" id="IPR016181">
    <property type="entry name" value="Acyl_CoA_acyltransferase"/>
</dbReference>
<comment type="caution">
    <text evidence="6">The sequence shown here is derived from an EMBL/GenBank/DDBJ whole genome shotgun (WGS) entry which is preliminary data.</text>
</comment>
<dbReference type="GO" id="GO:0006629">
    <property type="term" value="P:lipid metabolic process"/>
    <property type="evidence" value="ECO:0007669"/>
    <property type="project" value="UniProtKB-KW"/>
</dbReference>
<dbReference type="PANTHER" id="PTHR37323:SF1">
    <property type="entry name" value="L-ORNITHINE N(ALPHA)-ACYLTRANSFERASE"/>
    <property type="match status" value="1"/>
</dbReference>
<keyword evidence="5" id="KW-0012">Acyltransferase</keyword>
<dbReference type="GO" id="GO:0016746">
    <property type="term" value="F:acyltransferase activity"/>
    <property type="evidence" value="ECO:0007669"/>
    <property type="project" value="UniProtKB-KW"/>
</dbReference>
<proteinExistence type="predicted"/>
<evidence type="ECO:0000256" key="5">
    <source>
        <dbReference type="ARBA" id="ARBA00023315"/>
    </source>
</evidence>
<dbReference type="Gene3D" id="3.40.630.30">
    <property type="match status" value="1"/>
</dbReference>
<dbReference type="InterPro" id="IPR052351">
    <property type="entry name" value="Ornithine_N-alpha-AT"/>
</dbReference>
<evidence type="ECO:0000256" key="2">
    <source>
        <dbReference type="ARBA" id="ARBA00022516"/>
    </source>
</evidence>
<comment type="pathway">
    <text evidence="1">Lipid metabolism.</text>
</comment>
<evidence type="ECO:0000313" key="7">
    <source>
        <dbReference type="Proteomes" id="UP000249417"/>
    </source>
</evidence>
<sequence length="280" mass="31681">MADTITDQIEDKVSVRIATTAAEIEASQRLRYAVFYEEQNAVADEKMSVLKMDFDEYDAVMDHLIVLDDSLPKDERIVGTYRMMRREVADKFGKFYTDSEFDISPLLNSGAELLELGRSCVLAPYRTRPVLQKLWEGIAHYVAEYNIGLMFGCASIPGTDPQAVAEQLSYLYHYHLAAPELRPRALESRYIEMNLIPKENIDAKRVFASLPPLVKGYLRLGASIGEGAIIDYQWGSIDVCIVMPTHLVTDKYLKHYQRKTNGGIRIDNSFADRVPAKVTS</sequence>
<name>A0A2W5MV00_9BACT</name>
<gene>
    <name evidence="6" type="ORF">DI551_09745</name>
</gene>
<evidence type="ECO:0000256" key="3">
    <source>
        <dbReference type="ARBA" id="ARBA00022679"/>
    </source>
</evidence>
<dbReference type="PANTHER" id="PTHR37323">
    <property type="entry name" value="GCN5-RELATED N-ACETYLTRANSFERASE"/>
    <property type="match status" value="1"/>
</dbReference>
<reference evidence="6 7" key="1">
    <citation type="submission" date="2017-08" db="EMBL/GenBank/DDBJ databases">
        <title>Infants hospitalized years apart are colonized by the same room-sourced microbial strains.</title>
        <authorList>
            <person name="Brooks B."/>
            <person name="Olm M.R."/>
            <person name="Firek B.A."/>
            <person name="Baker R."/>
            <person name="Thomas B.C."/>
            <person name="Morowitz M.J."/>
            <person name="Banfield J.F."/>
        </authorList>
    </citation>
    <scope>NUCLEOTIDE SEQUENCE [LARGE SCALE GENOMIC DNA]</scope>
    <source>
        <strain evidence="6">S2_005_002_R2_29</strain>
    </source>
</reference>
<dbReference type="Proteomes" id="UP000249417">
    <property type="component" value="Unassembled WGS sequence"/>
</dbReference>
<protein>
    <submittedName>
        <fullName evidence="6">Hemolysin-like protein</fullName>
    </submittedName>
</protein>
<evidence type="ECO:0000256" key="4">
    <source>
        <dbReference type="ARBA" id="ARBA00023098"/>
    </source>
</evidence>
<organism evidence="6 7">
    <name type="scientific">Micavibrio aeruginosavorus</name>
    <dbReference type="NCBI Taxonomy" id="349221"/>
    <lineage>
        <taxon>Bacteria</taxon>
        <taxon>Pseudomonadati</taxon>
        <taxon>Bdellovibrionota</taxon>
        <taxon>Bdellovibrionia</taxon>
        <taxon>Bdellovibrionales</taxon>
        <taxon>Pseudobdellovibrionaceae</taxon>
        <taxon>Micavibrio</taxon>
    </lineage>
</organism>
<evidence type="ECO:0000256" key="1">
    <source>
        <dbReference type="ARBA" id="ARBA00005189"/>
    </source>
</evidence>
<keyword evidence="4" id="KW-0443">Lipid metabolism</keyword>
<evidence type="ECO:0000313" key="6">
    <source>
        <dbReference type="EMBL" id="PZQ44624.1"/>
    </source>
</evidence>
<dbReference type="AlphaFoldDB" id="A0A2W5MV00"/>
<dbReference type="SUPFAM" id="SSF55729">
    <property type="entry name" value="Acyl-CoA N-acyltransferases (Nat)"/>
    <property type="match status" value="1"/>
</dbReference>
<keyword evidence="3" id="KW-0808">Transferase</keyword>
<dbReference type="Pfam" id="PF13444">
    <property type="entry name" value="Acetyltransf_5"/>
    <property type="match status" value="1"/>
</dbReference>
<dbReference type="EMBL" id="QFQB01000084">
    <property type="protein sequence ID" value="PZQ44624.1"/>
    <property type="molecule type" value="Genomic_DNA"/>
</dbReference>
<accession>A0A2W5MV00</accession>
<keyword evidence="2" id="KW-0444">Lipid biosynthesis</keyword>